<dbReference type="InterPro" id="IPR027275">
    <property type="entry name" value="PRC-brl_dom"/>
</dbReference>
<dbReference type="Gene3D" id="2.30.30.240">
    <property type="entry name" value="PRC-barrel domain"/>
    <property type="match status" value="1"/>
</dbReference>
<dbReference type="AlphaFoldDB" id="A0A346PPA6"/>
<keyword evidence="3" id="KW-1185">Reference proteome</keyword>
<dbReference type="InterPro" id="IPR011033">
    <property type="entry name" value="PRC_barrel-like_sf"/>
</dbReference>
<dbReference type="GeneID" id="37641823"/>
<gene>
    <name evidence="2" type="ORF">AArcMg_1335</name>
</gene>
<dbReference type="OrthoDB" id="85079at2157"/>
<dbReference type="PANTHER" id="PTHR38137">
    <property type="entry name" value="PRC-BARREL DOMAIN PROTEIN"/>
    <property type="match status" value="1"/>
</dbReference>
<proteinExistence type="predicted"/>
<dbReference type="RefSeq" id="WP_117368043.1">
    <property type="nucleotide sequence ID" value="NZ_CP027033.1"/>
</dbReference>
<dbReference type="EMBL" id="CP027033">
    <property type="protein sequence ID" value="AXR81351.1"/>
    <property type="molecule type" value="Genomic_DNA"/>
</dbReference>
<reference evidence="3" key="1">
    <citation type="submission" date="2018-02" db="EMBL/GenBank/DDBJ databases">
        <title>Phenotypic and genomic properties of facultatively anaerobic sulfur-reducing natronoarchaea from hypersaline soda lakes.</title>
        <authorList>
            <person name="Sorokin D.Y."/>
            <person name="Kublanov I.V."/>
            <person name="Roman P."/>
            <person name="Sinninghe Damste J.S."/>
            <person name="Golyshin P.N."/>
            <person name="Rojo D."/>
            <person name="Ciordia S."/>
            <person name="Mena M.D.C."/>
            <person name="Ferrer M."/>
            <person name="Messina E."/>
            <person name="Smedile F."/>
            <person name="La Spada G."/>
            <person name="La Cono V."/>
            <person name="Yakimov M.M."/>
        </authorList>
    </citation>
    <scope>NUCLEOTIDE SEQUENCE [LARGE SCALE GENOMIC DNA]</scope>
    <source>
        <strain evidence="3">AArc-Mg</strain>
    </source>
</reference>
<dbReference type="PANTHER" id="PTHR38137:SF2">
    <property type="entry name" value="PRC-BARREL DOMAIN-CONTAINING PROTEIN"/>
    <property type="match status" value="1"/>
</dbReference>
<feature type="domain" description="PRC-barrel" evidence="1">
    <location>
        <begin position="3"/>
        <end position="80"/>
    </location>
</feature>
<organism evidence="2 3">
    <name type="scientific">Natrarchaeobaculum sulfurireducens</name>
    <dbReference type="NCBI Taxonomy" id="2044521"/>
    <lineage>
        <taxon>Archaea</taxon>
        <taxon>Methanobacteriati</taxon>
        <taxon>Methanobacteriota</taxon>
        <taxon>Stenosarchaea group</taxon>
        <taxon>Halobacteria</taxon>
        <taxon>Halobacteriales</taxon>
        <taxon>Natrialbaceae</taxon>
        <taxon>Natrarchaeobaculum</taxon>
    </lineage>
</organism>
<dbReference type="Pfam" id="PF05239">
    <property type="entry name" value="PRC"/>
    <property type="match status" value="1"/>
</dbReference>
<name>A0A346PPA6_9EURY</name>
<protein>
    <recommendedName>
        <fullName evidence="1">PRC-barrel domain-containing protein</fullName>
    </recommendedName>
</protein>
<dbReference type="Proteomes" id="UP000258613">
    <property type="component" value="Chromosome"/>
</dbReference>
<evidence type="ECO:0000313" key="3">
    <source>
        <dbReference type="Proteomes" id="UP000258613"/>
    </source>
</evidence>
<evidence type="ECO:0000259" key="1">
    <source>
        <dbReference type="Pfam" id="PF05239"/>
    </source>
</evidence>
<evidence type="ECO:0000313" key="2">
    <source>
        <dbReference type="EMBL" id="AXR81351.1"/>
    </source>
</evidence>
<accession>A0A346PPA6</accession>
<dbReference type="SUPFAM" id="SSF50346">
    <property type="entry name" value="PRC-barrel domain"/>
    <property type="match status" value="1"/>
</dbReference>
<dbReference type="KEGG" id="nag:AArcMg_1335"/>
<sequence length="84" mass="9087">MSTVLASTLSEAPVMCTDGTELGTVRNLTMTVETGELEWVLVTPLHNDVSTEFDRADDGTIRIPATRVVGLDDYLMIDGRNSTA</sequence>